<accession>A0A0A8ZYG8</accession>
<dbReference type="AlphaFoldDB" id="A0A0A8ZYG8"/>
<dbReference type="EMBL" id="GBRH01258063">
    <property type="protein sequence ID" value="JAD39832.1"/>
    <property type="molecule type" value="Transcribed_RNA"/>
</dbReference>
<organism evidence="1">
    <name type="scientific">Arundo donax</name>
    <name type="common">Giant reed</name>
    <name type="synonym">Donax arundinaceus</name>
    <dbReference type="NCBI Taxonomy" id="35708"/>
    <lineage>
        <taxon>Eukaryota</taxon>
        <taxon>Viridiplantae</taxon>
        <taxon>Streptophyta</taxon>
        <taxon>Embryophyta</taxon>
        <taxon>Tracheophyta</taxon>
        <taxon>Spermatophyta</taxon>
        <taxon>Magnoliopsida</taxon>
        <taxon>Liliopsida</taxon>
        <taxon>Poales</taxon>
        <taxon>Poaceae</taxon>
        <taxon>PACMAD clade</taxon>
        <taxon>Arundinoideae</taxon>
        <taxon>Arundineae</taxon>
        <taxon>Arundo</taxon>
    </lineage>
</organism>
<reference evidence="1" key="1">
    <citation type="submission" date="2014-09" db="EMBL/GenBank/DDBJ databases">
        <authorList>
            <person name="Magalhaes I.L.F."/>
            <person name="Oliveira U."/>
            <person name="Santos F.R."/>
            <person name="Vidigal T.H.D.A."/>
            <person name="Brescovit A.D."/>
            <person name="Santos A.J."/>
        </authorList>
    </citation>
    <scope>NUCLEOTIDE SEQUENCE</scope>
    <source>
        <tissue evidence="1">Shoot tissue taken approximately 20 cm above the soil surface</tissue>
    </source>
</reference>
<proteinExistence type="predicted"/>
<reference evidence="1" key="2">
    <citation type="journal article" date="2015" name="Data Brief">
        <title>Shoot transcriptome of the giant reed, Arundo donax.</title>
        <authorList>
            <person name="Barrero R.A."/>
            <person name="Guerrero F.D."/>
            <person name="Moolhuijzen P."/>
            <person name="Goolsby J.A."/>
            <person name="Tidwell J."/>
            <person name="Bellgard S.E."/>
            <person name="Bellgard M.I."/>
        </authorList>
    </citation>
    <scope>NUCLEOTIDE SEQUENCE</scope>
    <source>
        <tissue evidence="1">Shoot tissue taken approximately 20 cm above the soil surface</tissue>
    </source>
</reference>
<evidence type="ECO:0000313" key="1">
    <source>
        <dbReference type="EMBL" id="JAD39832.1"/>
    </source>
</evidence>
<sequence length="46" mass="5293">MQTEDAADVRMTRLTVPALTHDLITFRVPRIEGSIWSLCHQQPEND</sequence>
<name>A0A0A8ZYG8_ARUDO</name>
<protein>
    <submittedName>
        <fullName evidence="1">Uncharacterized protein</fullName>
    </submittedName>
</protein>